<organism evidence="2 3">
    <name type="scientific">Halosaccharopolyspora lacisalsi</name>
    <dbReference type="NCBI Taxonomy" id="1000566"/>
    <lineage>
        <taxon>Bacteria</taxon>
        <taxon>Bacillati</taxon>
        <taxon>Actinomycetota</taxon>
        <taxon>Actinomycetes</taxon>
        <taxon>Pseudonocardiales</taxon>
        <taxon>Pseudonocardiaceae</taxon>
        <taxon>Halosaccharopolyspora</taxon>
    </lineage>
</organism>
<reference evidence="2 3" key="1">
    <citation type="submission" date="2020-07" db="EMBL/GenBank/DDBJ databases">
        <title>Sequencing the genomes of 1000 actinobacteria strains.</title>
        <authorList>
            <person name="Klenk H.-P."/>
        </authorList>
    </citation>
    <scope>NUCLEOTIDE SEQUENCE [LARGE SCALE GENOMIC DNA]</scope>
    <source>
        <strain evidence="2 3">DSM 45975</strain>
    </source>
</reference>
<dbReference type="RefSeq" id="WP_182546763.1">
    <property type="nucleotide sequence ID" value="NZ_JACGWZ010000008.1"/>
</dbReference>
<sequence length="214" mass="22511">MLTAVLGAVGSAALWSGGFTGVAHARAATPSGKLERRTWSRSTSGNGWPIVDAVPVRAIEGPDVGVAVLDGDVGTVLLHVARRFHYEIDALRRGDVAGHTSEREITATCESNHLSATAIAIRPRSYPVGISGGLFPNELTVVRDVLLDVGDVVRWGGDEQLPEESDFHIAVGPRHPALKEVADRTRGWNAGQGRGAGATNSWEPARLGAAGSNR</sequence>
<gene>
    <name evidence="2" type="ORF">FHX42_005017</name>
</gene>
<dbReference type="Proteomes" id="UP000569329">
    <property type="component" value="Unassembled WGS sequence"/>
</dbReference>
<feature type="region of interest" description="Disordered" evidence="1">
    <location>
        <begin position="187"/>
        <end position="214"/>
    </location>
</feature>
<protein>
    <submittedName>
        <fullName evidence="2">Uncharacterized protein</fullName>
    </submittedName>
</protein>
<dbReference type="EMBL" id="JACGWZ010000008">
    <property type="protein sequence ID" value="MBA8827621.1"/>
    <property type="molecule type" value="Genomic_DNA"/>
</dbReference>
<evidence type="ECO:0000256" key="1">
    <source>
        <dbReference type="SAM" id="MobiDB-lite"/>
    </source>
</evidence>
<keyword evidence="3" id="KW-1185">Reference proteome</keyword>
<evidence type="ECO:0000313" key="2">
    <source>
        <dbReference type="EMBL" id="MBA8827621.1"/>
    </source>
</evidence>
<name>A0A839E8L8_9PSEU</name>
<dbReference type="AlphaFoldDB" id="A0A839E8L8"/>
<accession>A0A839E8L8</accession>
<proteinExistence type="predicted"/>
<evidence type="ECO:0000313" key="3">
    <source>
        <dbReference type="Proteomes" id="UP000569329"/>
    </source>
</evidence>
<comment type="caution">
    <text evidence="2">The sequence shown here is derived from an EMBL/GenBank/DDBJ whole genome shotgun (WGS) entry which is preliminary data.</text>
</comment>